<dbReference type="InterPro" id="IPR036565">
    <property type="entry name" value="Mur-like_cat_sf"/>
</dbReference>
<dbReference type="EC" id="6.3.2.9" evidence="9 10"/>
<dbReference type="Proteomes" id="UP000291469">
    <property type="component" value="Chromosome"/>
</dbReference>
<dbReference type="HAMAP" id="MF_00639">
    <property type="entry name" value="MurD"/>
    <property type="match status" value="1"/>
</dbReference>
<proteinExistence type="inferred from homology"/>
<dbReference type="InterPro" id="IPR018109">
    <property type="entry name" value="Folylpolyglutamate_synth_CS"/>
</dbReference>
<dbReference type="AlphaFoldDB" id="A0A411YA90"/>
<dbReference type="PANTHER" id="PTHR43692:SF1">
    <property type="entry name" value="UDP-N-ACETYLMURAMOYLALANINE--D-GLUTAMATE LIGASE"/>
    <property type="match status" value="1"/>
</dbReference>
<dbReference type="InterPro" id="IPR004101">
    <property type="entry name" value="Mur_ligase_C"/>
</dbReference>
<dbReference type="GO" id="GO:0008360">
    <property type="term" value="P:regulation of cell shape"/>
    <property type="evidence" value="ECO:0007669"/>
    <property type="project" value="UniProtKB-KW"/>
</dbReference>
<comment type="pathway">
    <text evidence="2 9 10">Cell wall biogenesis; peptidoglycan biosynthesis.</text>
</comment>
<keyword evidence="7 9" id="KW-0067">ATP-binding</keyword>
<dbReference type="OrthoDB" id="9809796at2"/>
<evidence type="ECO:0000259" key="11">
    <source>
        <dbReference type="Pfam" id="PF02875"/>
    </source>
</evidence>
<comment type="function">
    <text evidence="9 10">Cell wall formation. Catalyzes the addition of glutamate to the nucleotide precursor UDP-N-acetylmuramoyl-L-alanine (UMA).</text>
</comment>
<dbReference type="SUPFAM" id="SSF53623">
    <property type="entry name" value="MurD-like peptide ligases, catalytic domain"/>
    <property type="match status" value="1"/>
</dbReference>
<dbReference type="RefSeq" id="WP_131153131.1">
    <property type="nucleotide sequence ID" value="NZ_CP036402.1"/>
</dbReference>
<keyword evidence="5 9" id="KW-0132">Cell division</keyword>
<dbReference type="UniPathway" id="UPA00219"/>
<evidence type="ECO:0000256" key="10">
    <source>
        <dbReference type="RuleBase" id="RU003664"/>
    </source>
</evidence>
<dbReference type="NCBIfam" id="TIGR01087">
    <property type="entry name" value="murD"/>
    <property type="match status" value="1"/>
</dbReference>
<dbReference type="Gene3D" id="3.90.190.20">
    <property type="entry name" value="Mur ligase, C-terminal domain"/>
    <property type="match status" value="1"/>
</dbReference>
<gene>
    <name evidence="9 13" type="primary">murD</name>
    <name evidence="13" type="ORF">ER308_00130</name>
</gene>
<keyword evidence="8 9" id="KW-0131">Cell cycle</keyword>
<evidence type="ECO:0000256" key="7">
    <source>
        <dbReference type="ARBA" id="ARBA00022840"/>
    </source>
</evidence>
<dbReference type="GO" id="GO:0008764">
    <property type="term" value="F:UDP-N-acetylmuramoylalanine-D-glutamate ligase activity"/>
    <property type="evidence" value="ECO:0007669"/>
    <property type="project" value="UniProtKB-UniRule"/>
</dbReference>
<keyword evidence="3 9" id="KW-0963">Cytoplasm</keyword>
<dbReference type="Pfam" id="PF21799">
    <property type="entry name" value="MurD-like_N"/>
    <property type="match status" value="1"/>
</dbReference>
<dbReference type="InterPro" id="IPR036615">
    <property type="entry name" value="Mur_ligase_C_dom_sf"/>
</dbReference>
<evidence type="ECO:0000313" key="13">
    <source>
        <dbReference type="EMBL" id="QBI18133.1"/>
    </source>
</evidence>
<evidence type="ECO:0000256" key="9">
    <source>
        <dbReference type="HAMAP-Rule" id="MF_00639"/>
    </source>
</evidence>
<evidence type="ECO:0000256" key="2">
    <source>
        <dbReference type="ARBA" id="ARBA00004752"/>
    </source>
</evidence>
<dbReference type="EMBL" id="CP036402">
    <property type="protein sequence ID" value="QBI18133.1"/>
    <property type="molecule type" value="Genomic_DNA"/>
</dbReference>
<dbReference type="GO" id="GO:0051301">
    <property type="term" value="P:cell division"/>
    <property type="evidence" value="ECO:0007669"/>
    <property type="project" value="UniProtKB-KW"/>
</dbReference>
<dbReference type="Pfam" id="PF02875">
    <property type="entry name" value="Mur_ligase_C"/>
    <property type="match status" value="1"/>
</dbReference>
<dbReference type="GO" id="GO:0005737">
    <property type="term" value="C:cytoplasm"/>
    <property type="evidence" value="ECO:0007669"/>
    <property type="project" value="UniProtKB-SubCell"/>
</dbReference>
<evidence type="ECO:0000256" key="1">
    <source>
        <dbReference type="ARBA" id="ARBA00004496"/>
    </source>
</evidence>
<dbReference type="GO" id="GO:0009252">
    <property type="term" value="P:peptidoglycan biosynthetic process"/>
    <property type="evidence" value="ECO:0007669"/>
    <property type="project" value="UniProtKB-UniRule"/>
</dbReference>
<feature type="domain" description="Mur ligase central" evidence="12">
    <location>
        <begin position="127"/>
        <end position="306"/>
    </location>
</feature>
<dbReference type="InterPro" id="IPR013221">
    <property type="entry name" value="Mur_ligase_cen"/>
</dbReference>
<evidence type="ECO:0000256" key="3">
    <source>
        <dbReference type="ARBA" id="ARBA00022490"/>
    </source>
</evidence>
<dbReference type="KEGG" id="erz:ER308_00130"/>
<comment type="similarity">
    <text evidence="9">Belongs to the MurCDEF family.</text>
</comment>
<reference evidence="13 14" key="1">
    <citation type="submission" date="2019-01" db="EMBL/GenBank/DDBJ databases">
        <title>Egibacter rhizosphaerae EGI 80759T.</title>
        <authorList>
            <person name="Chen D.-D."/>
            <person name="Tian Y."/>
            <person name="Jiao J.-Y."/>
            <person name="Zhang X.-T."/>
            <person name="Zhang Y.-G."/>
            <person name="Zhang Y."/>
            <person name="Xiao M."/>
            <person name="Shu W.-S."/>
            <person name="Li W.-J."/>
        </authorList>
    </citation>
    <scope>NUCLEOTIDE SEQUENCE [LARGE SCALE GENOMIC DNA]</scope>
    <source>
        <strain evidence="13 14">EGI 80759</strain>
    </source>
</reference>
<keyword evidence="9 10" id="KW-0133">Cell shape</keyword>
<evidence type="ECO:0000259" key="12">
    <source>
        <dbReference type="Pfam" id="PF08245"/>
    </source>
</evidence>
<name>A0A411YA90_9ACTN</name>
<evidence type="ECO:0000256" key="5">
    <source>
        <dbReference type="ARBA" id="ARBA00022618"/>
    </source>
</evidence>
<keyword evidence="4 9" id="KW-0436">Ligase</keyword>
<organism evidence="13 14">
    <name type="scientific">Egibacter rhizosphaerae</name>
    <dbReference type="NCBI Taxonomy" id="1670831"/>
    <lineage>
        <taxon>Bacteria</taxon>
        <taxon>Bacillati</taxon>
        <taxon>Actinomycetota</taxon>
        <taxon>Nitriliruptoria</taxon>
        <taxon>Egibacterales</taxon>
        <taxon>Egibacteraceae</taxon>
        <taxon>Egibacter</taxon>
    </lineage>
</organism>
<dbReference type="GO" id="GO:0071555">
    <property type="term" value="P:cell wall organization"/>
    <property type="evidence" value="ECO:0007669"/>
    <property type="project" value="UniProtKB-KW"/>
</dbReference>
<dbReference type="PANTHER" id="PTHR43692">
    <property type="entry name" value="UDP-N-ACETYLMURAMOYLALANINE--D-GLUTAMATE LIGASE"/>
    <property type="match status" value="1"/>
</dbReference>
<sequence>MGATTAAERDPDPRNARVLVAGLGASGLAAARALARAGASVRAIDAASSPHARRAAEELGPLGVDVHLGVGFEDPALLGDAELVVASPGIPEHNPLLASALAEGRPVWSEPELAWRLAGGRSRLVAVTGTNGKTTTTELLGTLLAAPTGGNIGTPLVDLLAAAEPPEVVAVELSSFQLRFCSTLRPDVAVLLNIAPDHLDWHPDVAAYTAAKAQLWAEQGSGDVLVLGDDEGAREACAAHPPAGRLVTSGIGPPEPGGVGIEDGLLVARVGRAGEPAEATEILPVGHLALRGPHNLANAAAAVGAAVAAGADPGELAEPLAAYQPGAHRLTLVTERAGIAWIDDSKATNPHAAAAALASRGEGRRIVWIGGGLAKGLDLTVLEPTVARYVKHALAIGASAAEIVSVAGTVGVPVEHTGTVEAAVARAAAIAEPGDTVLLAPACASMDQFADYAARGDAFAAAVHTLDGRDAEVGRE</sequence>
<dbReference type="Gene3D" id="3.40.50.720">
    <property type="entry name" value="NAD(P)-binding Rossmann-like Domain"/>
    <property type="match status" value="1"/>
</dbReference>
<dbReference type="Pfam" id="PF08245">
    <property type="entry name" value="Mur_ligase_M"/>
    <property type="match status" value="1"/>
</dbReference>
<dbReference type="Gene3D" id="3.40.1190.10">
    <property type="entry name" value="Mur-like, catalytic domain"/>
    <property type="match status" value="1"/>
</dbReference>
<dbReference type="PROSITE" id="PS01011">
    <property type="entry name" value="FOLYLPOLYGLU_SYNT_1"/>
    <property type="match status" value="1"/>
</dbReference>
<dbReference type="GO" id="GO:0005524">
    <property type="term" value="F:ATP binding"/>
    <property type="evidence" value="ECO:0007669"/>
    <property type="project" value="UniProtKB-UniRule"/>
</dbReference>
<keyword evidence="6 9" id="KW-0547">Nucleotide-binding</keyword>
<dbReference type="InterPro" id="IPR005762">
    <property type="entry name" value="MurD"/>
</dbReference>
<dbReference type="SUPFAM" id="SSF51984">
    <property type="entry name" value="MurCD N-terminal domain"/>
    <property type="match status" value="1"/>
</dbReference>
<dbReference type="GO" id="GO:0004326">
    <property type="term" value="F:tetrahydrofolylpolyglutamate synthase activity"/>
    <property type="evidence" value="ECO:0007669"/>
    <property type="project" value="InterPro"/>
</dbReference>
<evidence type="ECO:0000256" key="6">
    <source>
        <dbReference type="ARBA" id="ARBA00022741"/>
    </source>
</evidence>
<keyword evidence="9 10" id="KW-0573">Peptidoglycan synthesis</keyword>
<evidence type="ECO:0000256" key="4">
    <source>
        <dbReference type="ARBA" id="ARBA00022598"/>
    </source>
</evidence>
<evidence type="ECO:0000313" key="14">
    <source>
        <dbReference type="Proteomes" id="UP000291469"/>
    </source>
</evidence>
<comment type="subcellular location">
    <subcellularLocation>
        <location evidence="1 9 10">Cytoplasm</location>
    </subcellularLocation>
</comment>
<protein>
    <recommendedName>
        <fullName evidence="9 10">UDP-N-acetylmuramoylalanine--D-glutamate ligase</fullName>
        <ecNumber evidence="9 10">6.3.2.9</ecNumber>
    </recommendedName>
    <alternativeName>
        <fullName evidence="9">D-glutamic acid-adding enzyme</fullName>
    </alternativeName>
    <alternativeName>
        <fullName evidence="9">UDP-N-acetylmuramoyl-L-alanyl-D-glutamate synthetase</fullName>
    </alternativeName>
</protein>
<accession>A0A411YA90</accession>
<evidence type="ECO:0000256" key="8">
    <source>
        <dbReference type="ARBA" id="ARBA00023306"/>
    </source>
</evidence>
<comment type="catalytic activity">
    <reaction evidence="9 10">
        <text>UDP-N-acetyl-alpha-D-muramoyl-L-alanine + D-glutamate + ATP = UDP-N-acetyl-alpha-D-muramoyl-L-alanyl-D-glutamate + ADP + phosphate + H(+)</text>
        <dbReference type="Rhea" id="RHEA:16429"/>
        <dbReference type="ChEBI" id="CHEBI:15378"/>
        <dbReference type="ChEBI" id="CHEBI:29986"/>
        <dbReference type="ChEBI" id="CHEBI:30616"/>
        <dbReference type="ChEBI" id="CHEBI:43474"/>
        <dbReference type="ChEBI" id="CHEBI:83898"/>
        <dbReference type="ChEBI" id="CHEBI:83900"/>
        <dbReference type="ChEBI" id="CHEBI:456216"/>
        <dbReference type="EC" id="6.3.2.9"/>
    </reaction>
</comment>
<keyword evidence="14" id="KW-1185">Reference proteome</keyword>
<keyword evidence="9 10" id="KW-0961">Cell wall biogenesis/degradation</keyword>
<feature type="domain" description="Mur ligase C-terminal" evidence="11">
    <location>
        <begin position="328"/>
        <end position="443"/>
    </location>
</feature>
<dbReference type="SUPFAM" id="SSF53244">
    <property type="entry name" value="MurD-like peptide ligases, peptide-binding domain"/>
    <property type="match status" value="1"/>
</dbReference>
<feature type="binding site" evidence="9">
    <location>
        <begin position="129"/>
        <end position="135"/>
    </location>
    <ligand>
        <name>ATP</name>
        <dbReference type="ChEBI" id="CHEBI:30616"/>
    </ligand>
</feature>